<keyword evidence="10" id="KW-1185">Reference proteome</keyword>
<keyword evidence="4 5" id="KW-0274">FAD</keyword>
<evidence type="ECO:0000313" key="9">
    <source>
        <dbReference type="EMBL" id="NMH95931.1"/>
    </source>
</evidence>
<keyword evidence="5" id="KW-0560">Oxidoreductase</keyword>
<feature type="domain" description="Acyl-CoA dehydrogenase/oxidase C-terminal" evidence="6">
    <location>
        <begin position="226"/>
        <end position="375"/>
    </location>
</feature>
<dbReference type="Pfam" id="PF02770">
    <property type="entry name" value="Acyl-CoA_dh_M"/>
    <property type="match status" value="1"/>
</dbReference>
<dbReference type="EMBL" id="JAAXLA010000002">
    <property type="protein sequence ID" value="NMH95931.1"/>
    <property type="molecule type" value="Genomic_DNA"/>
</dbReference>
<gene>
    <name evidence="9" type="ORF">HF526_01120</name>
</gene>
<keyword evidence="3 5" id="KW-0285">Flavoprotein</keyword>
<proteinExistence type="inferred from homology"/>
<dbReference type="InterPro" id="IPR046373">
    <property type="entry name" value="Acyl-CoA_Oxase/DH_mid-dom_sf"/>
</dbReference>
<dbReference type="PANTHER" id="PTHR43884">
    <property type="entry name" value="ACYL-COA DEHYDROGENASE"/>
    <property type="match status" value="1"/>
</dbReference>
<accession>A0ABX1S2Y5</accession>
<evidence type="ECO:0000313" key="10">
    <source>
        <dbReference type="Proteomes" id="UP000820669"/>
    </source>
</evidence>
<name>A0ABX1S2Y5_9PSEU</name>
<evidence type="ECO:0000259" key="8">
    <source>
        <dbReference type="Pfam" id="PF02771"/>
    </source>
</evidence>
<dbReference type="SUPFAM" id="SSF56645">
    <property type="entry name" value="Acyl-CoA dehydrogenase NM domain-like"/>
    <property type="match status" value="1"/>
</dbReference>
<dbReference type="Pfam" id="PF02771">
    <property type="entry name" value="Acyl-CoA_dh_N"/>
    <property type="match status" value="1"/>
</dbReference>
<evidence type="ECO:0000256" key="2">
    <source>
        <dbReference type="ARBA" id="ARBA00009347"/>
    </source>
</evidence>
<evidence type="ECO:0000259" key="7">
    <source>
        <dbReference type="Pfam" id="PF02770"/>
    </source>
</evidence>
<dbReference type="InterPro" id="IPR009100">
    <property type="entry name" value="AcylCoA_DH/oxidase_NM_dom_sf"/>
</dbReference>
<reference evidence="9 10" key="1">
    <citation type="submission" date="2020-04" db="EMBL/GenBank/DDBJ databases">
        <authorList>
            <person name="Klaysubun C."/>
            <person name="Duangmal K."/>
            <person name="Lipun K."/>
        </authorList>
    </citation>
    <scope>NUCLEOTIDE SEQUENCE [LARGE SCALE GENOMIC DNA]</scope>
    <source>
        <strain evidence="9 10">K10HN5</strain>
    </source>
</reference>
<dbReference type="SUPFAM" id="SSF47203">
    <property type="entry name" value="Acyl-CoA dehydrogenase C-terminal domain-like"/>
    <property type="match status" value="1"/>
</dbReference>
<evidence type="ECO:0000256" key="5">
    <source>
        <dbReference type="RuleBase" id="RU362125"/>
    </source>
</evidence>
<dbReference type="Pfam" id="PF00441">
    <property type="entry name" value="Acyl-CoA_dh_1"/>
    <property type="match status" value="1"/>
</dbReference>
<feature type="domain" description="Acyl-CoA dehydrogenase/oxidase N-terminal" evidence="8">
    <location>
        <begin position="7"/>
        <end position="117"/>
    </location>
</feature>
<evidence type="ECO:0000256" key="1">
    <source>
        <dbReference type="ARBA" id="ARBA00001974"/>
    </source>
</evidence>
<dbReference type="InterPro" id="IPR013786">
    <property type="entry name" value="AcylCoA_DH/ox_N"/>
</dbReference>
<dbReference type="Gene3D" id="1.20.140.10">
    <property type="entry name" value="Butyryl-CoA Dehydrogenase, subunit A, domain 3"/>
    <property type="match status" value="1"/>
</dbReference>
<comment type="caution">
    <text evidence="9">The sequence shown here is derived from an EMBL/GenBank/DDBJ whole genome shotgun (WGS) entry which is preliminary data.</text>
</comment>
<dbReference type="InterPro" id="IPR006091">
    <property type="entry name" value="Acyl-CoA_Oxase/DH_mid-dom"/>
</dbReference>
<sequence>MDFAFDDDQESFRKELRRFATTALAPHYQSDDRAGVMRPELPGQLAGMGLTGLRIPERFGGQGADAVTTGLAAEEISRADVNVCYLLLNSALIADILVANATEEQLARWLPPIASGETVPALCLTEPGAGSDAAHLTLRAEPDGDGWRLVGEKTSITLGMYADVAVVFARTGGAGARGISAFFVRLDAPGLSRTPLDDLGSRSIGRASLYFDGLRVGRDDLIGADGAGFVSVMRGFDYSRAIIGLMCLGIAAAALDDAFDYARTREAFGAPIGKNQGLAFPLVESATYLAGARHLCYEALWRKDQGLDHTVQANMAKWWAPKLGMEVVHQALLTFGHAAWSTDNPQGQRLRDVIGLQIGDGTAQIAKLVVARQLLGREFAP</sequence>
<comment type="cofactor">
    <cofactor evidence="1 5">
        <name>FAD</name>
        <dbReference type="ChEBI" id="CHEBI:57692"/>
    </cofactor>
</comment>
<comment type="similarity">
    <text evidence="2 5">Belongs to the acyl-CoA dehydrogenase family.</text>
</comment>
<dbReference type="Gene3D" id="1.10.540.10">
    <property type="entry name" value="Acyl-CoA dehydrogenase/oxidase, N-terminal domain"/>
    <property type="match status" value="1"/>
</dbReference>
<dbReference type="RefSeq" id="WP_169379310.1">
    <property type="nucleotide sequence ID" value="NZ_JAAXLA010000002.1"/>
</dbReference>
<evidence type="ECO:0000256" key="4">
    <source>
        <dbReference type="ARBA" id="ARBA00022827"/>
    </source>
</evidence>
<dbReference type="Proteomes" id="UP000820669">
    <property type="component" value="Unassembled WGS sequence"/>
</dbReference>
<evidence type="ECO:0000256" key="3">
    <source>
        <dbReference type="ARBA" id="ARBA00022630"/>
    </source>
</evidence>
<organism evidence="9 10">
    <name type="scientific">Pseudonocardia acidicola</name>
    <dbReference type="NCBI Taxonomy" id="2724939"/>
    <lineage>
        <taxon>Bacteria</taxon>
        <taxon>Bacillati</taxon>
        <taxon>Actinomycetota</taxon>
        <taxon>Actinomycetes</taxon>
        <taxon>Pseudonocardiales</taxon>
        <taxon>Pseudonocardiaceae</taxon>
        <taxon>Pseudonocardia</taxon>
    </lineage>
</organism>
<dbReference type="InterPro" id="IPR037069">
    <property type="entry name" value="AcylCoA_DH/ox_N_sf"/>
</dbReference>
<feature type="domain" description="Acyl-CoA oxidase/dehydrogenase middle" evidence="7">
    <location>
        <begin position="121"/>
        <end position="212"/>
    </location>
</feature>
<dbReference type="Gene3D" id="2.40.110.10">
    <property type="entry name" value="Butyryl-CoA Dehydrogenase, subunit A, domain 2"/>
    <property type="match status" value="1"/>
</dbReference>
<dbReference type="InterPro" id="IPR036250">
    <property type="entry name" value="AcylCo_DH-like_C"/>
</dbReference>
<evidence type="ECO:0000259" key="6">
    <source>
        <dbReference type="Pfam" id="PF00441"/>
    </source>
</evidence>
<dbReference type="PANTHER" id="PTHR43884:SF12">
    <property type="entry name" value="ISOVALERYL-COA DEHYDROGENASE, MITOCHONDRIAL-RELATED"/>
    <property type="match status" value="1"/>
</dbReference>
<protein>
    <submittedName>
        <fullName evidence="9">Acyl-CoA dehydrogenase</fullName>
    </submittedName>
</protein>
<dbReference type="InterPro" id="IPR009075">
    <property type="entry name" value="AcylCo_DH/oxidase_C"/>
</dbReference>